<evidence type="ECO:0000313" key="2">
    <source>
        <dbReference type="Proteomes" id="UP000499080"/>
    </source>
</evidence>
<evidence type="ECO:0000313" key="1">
    <source>
        <dbReference type="EMBL" id="GBL52979.1"/>
    </source>
</evidence>
<sequence length="110" mass="12526">MTDQDNFVFDRLAFLISGVPGFEECKLFSVPAILDGTSLQVFEIVEDCGLFENISALCFDTTTSNIEWKNCDRVQLENHLFAFQWRIQDSVLGVAEVIKILYHSDECHTS</sequence>
<reference evidence="1 2" key="1">
    <citation type="journal article" date="2019" name="Sci. Rep.">
        <title>Orb-weaving spider Araneus ventricosus genome elucidates the spidroin gene catalogue.</title>
        <authorList>
            <person name="Kono N."/>
            <person name="Nakamura H."/>
            <person name="Ohtoshi R."/>
            <person name="Moran D.A.P."/>
            <person name="Shinohara A."/>
            <person name="Yoshida Y."/>
            <person name="Fujiwara M."/>
            <person name="Mori M."/>
            <person name="Tomita M."/>
            <person name="Arakawa K."/>
        </authorList>
    </citation>
    <scope>NUCLEOTIDE SEQUENCE [LARGE SCALE GENOMIC DNA]</scope>
</reference>
<protein>
    <submittedName>
        <fullName evidence="1">Uncharacterized protein</fullName>
    </submittedName>
</protein>
<proteinExistence type="predicted"/>
<dbReference type="EMBL" id="BGPR01075031">
    <property type="protein sequence ID" value="GBL52979.1"/>
    <property type="molecule type" value="Genomic_DNA"/>
</dbReference>
<name>A0A4Y1ZIZ8_ARAVE</name>
<gene>
    <name evidence="1" type="ORF">AVEN_37552_1</name>
</gene>
<dbReference type="OrthoDB" id="6380626at2759"/>
<accession>A0A4Y1ZIZ8</accession>
<dbReference type="Proteomes" id="UP000499080">
    <property type="component" value="Unassembled WGS sequence"/>
</dbReference>
<organism evidence="1 2">
    <name type="scientific">Araneus ventricosus</name>
    <name type="common">Orbweaver spider</name>
    <name type="synonym">Epeira ventricosa</name>
    <dbReference type="NCBI Taxonomy" id="182803"/>
    <lineage>
        <taxon>Eukaryota</taxon>
        <taxon>Metazoa</taxon>
        <taxon>Ecdysozoa</taxon>
        <taxon>Arthropoda</taxon>
        <taxon>Chelicerata</taxon>
        <taxon>Arachnida</taxon>
        <taxon>Araneae</taxon>
        <taxon>Araneomorphae</taxon>
        <taxon>Entelegynae</taxon>
        <taxon>Araneoidea</taxon>
        <taxon>Araneidae</taxon>
        <taxon>Araneus</taxon>
    </lineage>
</organism>
<comment type="caution">
    <text evidence="1">The sequence shown here is derived from an EMBL/GenBank/DDBJ whole genome shotgun (WGS) entry which is preliminary data.</text>
</comment>
<dbReference type="AlphaFoldDB" id="A0A4Y1ZIZ8"/>
<keyword evidence="2" id="KW-1185">Reference proteome</keyword>